<evidence type="ECO:0000313" key="3">
    <source>
        <dbReference type="EMBL" id="OJJ27082.1"/>
    </source>
</evidence>
<dbReference type="STRING" id="1925591.BI308_03275"/>
<dbReference type="InterPro" id="IPR011055">
    <property type="entry name" value="Dup_hybrid_motif"/>
</dbReference>
<keyword evidence="1" id="KW-0732">Signal</keyword>
<protein>
    <submittedName>
        <fullName evidence="3">Peptidase M23</fullName>
    </submittedName>
</protein>
<dbReference type="InterPro" id="IPR050570">
    <property type="entry name" value="Cell_wall_metabolism_enzyme"/>
</dbReference>
<feature type="domain" description="M23ase beta-sheet core" evidence="2">
    <location>
        <begin position="81"/>
        <end position="199"/>
    </location>
</feature>
<evidence type="ECO:0000259" key="2">
    <source>
        <dbReference type="Pfam" id="PF01551"/>
    </source>
</evidence>
<dbReference type="Pfam" id="PF01551">
    <property type="entry name" value="Peptidase_M23"/>
    <property type="match status" value="1"/>
</dbReference>
<dbReference type="EMBL" id="MLAW01000003">
    <property type="protein sequence ID" value="OJJ27082.1"/>
    <property type="molecule type" value="Genomic_DNA"/>
</dbReference>
<dbReference type="AlphaFoldDB" id="A0A1L9QWU1"/>
<dbReference type="PANTHER" id="PTHR21666:SF289">
    <property type="entry name" value="L-ALA--D-GLU ENDOPEPTIDASE"/>
    <property type="match status" value="1"/>
</dbReference>
<dbReference type="GO" id="GO:0004222">
    <property type="term" value="F:metalloendopeptidase activity"/>
    <property type="evidence" value="ECO:0007669"/>
    <property type="project" value="TreeGrafter"/>
</dbReference>
<dbReference type="Proteomes" id="UP000183940">
    <property type="component" value="Unassembled WGS sequence"/>
</dbReference>
<dbReference type="InterPro" id="IPR016047">
    <property type="entry name" value="M23ase_b-sheet_dom"/>
</dbReference>
<dbReference type="CDD" id="cd12797">
    <property type="entry name" value="M23_peptidase"/>
    <property type="match status" value="1"/>
</dbReference>
<reference evidence="3" key="1">
    <citation type="submission" date="2016-10" db="EMBL/GenBank/DDBJ databases">
        <title>CRISPR-Cas defence system in Roseofilum reptotaenium: evidence of a bacteriophage-cyanobacterium arms race in the coral black band disease.</title>
        <authorList>
            <person name="Buerger P."/>
            <person name="Wood-Charlson E.M."/>
            <person name="Weynberg K.D."/>
            <person name="Willis B."/>
            <person name="Van Oppen M.J."/>
        </authorList>
    </citation>
    <scope>NUCLEOTIDE SEQUENCE [LARGE SCALE GENOMIC DNA]</scope>
    <source>
        <strain evidence="3">AO1-A</strain>
    </source>
</reference>
<organism evidence="3 4">
    <name type="scientific">Roseofilum reptotaenium AO1-A</name>
    <dbReference type="NCBI Taxonomy" id="1925591"/>
    <lineage>
        <taxon>Bacteria</taxon>
        <taxon>Bacillati</taxon>
        <taxon>Cyanobacteriota</taxon>
        <taxon>Cyanophyceae</taxon>
        <taxon>Desertifilales</taxon>
        <taxon>Desertifilaceae</taxon>
        <taxon>Roseofilum</taxon>
    </lineage>
</organism>
<evidence type="ECO:0000256" key="1">
    <source>
        <dbReference type="ARBA" id="ARBA00022729"/>
    </source>
</evidence>
<proteinExistence type="predicted"/>
<name>A0A1L9QWU1_9CYAN</name>
<dbReference type="SUPFAM" id="SSF51261">
    <property type="entry name" value="Duplicated hybrid motif"/>
    <property type="match status" value="1"/>
</dbReference>
<accession>A0A1L9QWU1</accession>
<dbReference type="PROSITE" id="PS51257">
    <property type="entry name" value="PROKAR_LIPOPROTEIN"/>
    <property type="match status" value="1"/>
</dbReference>
<sequence>MKLLRLNRVSTILLMVVGVILFTSCSLLNGNSQAQTQTWPKFAQPIQCSLGEDCYILRYVDRDPGPGYVDVGCGRMTDDGHSGTDFGIPDEWAMQQGVPVLAAAPGRVLRVRDGIEDRRITSPADLEAIEGINCGNGMVIDHGQGWETQYCHLRQGSVAVQPGTEVQTGTVLGMVGSSGESSFPHVHLTVRYQGNVVDPFVGPEAEPGCNVSGTSLWSTEIEYQPMGLIRAGFASELPDLDRVWSGEFRDDRLSVQGGALVFWVHGFGVLQGDEEHLRVIDPQGEVVSENTSVRDRPNRIILVYAGKRNSRDRPLIPGTWRGEYQLKRGDKTLMNVTQTIKLE</sequence>
<comment type="caution">
    <text evidence="3">The sequence shown here is derived from an EMBL/GenBank/DDBJ whole genome shotgun (WGS) entry which is preliminary data.</text>
</comment>
<gene>
    <name evidence="3" type="ORF">BI308_03275</name>
</gene>
<keyword evidence="4" id="KW-1185">Reference proteome</keyword>
<evidence type="ECO:0000313" key="4">
    <source>
        <dbReference type="Proteomes" id="UP000183940"/>
    </source>
</evidence>
<dbReference type="Gene3D" id="2.70.70.10">
    <property type="entry name" value="Glucose Permease (Domain IIA)"/>
    <property type="match status" value="1"/>
</dbReference>
<dbReference type="PANTHER" id="PTHR21666">
    <property type="entry name" value="PEPTIDASE-RELATED"/>
    <property type="match status" value="1"/>
</dbReference>